<reference evidence="2" key="1">
    <citation type="journal article" date="2019" name="Sci. Rep.">
        <title>Draft genome of Tanacetum cinerariifolium, the natural source of mosquito coil.</title>
        <authorList>
            <person name="Yamashiro T."/>
            <person name="Shiraishi A."/>
            <person name="Satake H."/>
            <person name="Nakayama K."/>
        </authorList>
    </citation>
    <scope>NUCLEOTIDE SEQUENCE</scope>
</reference>
<feature type="compositionally biased region" description="Basic and acidic residues" evidence="1">
    <location>
        <begin position="27"/>
        <end position="49"/>
    </location>
</feature>
<dbReference type="EMBL" id="BKCJ010001924">
    <property type="protein sequence ID" value="GEU45000.1"/>
    <property type="molecule type" value="Genomic_DNA"/>
</dbReference>
<gene>
    <name evidence="2" type="ORF">Tci_016978</name>
</gene>
<protein>
    <submittedName>
        <fullName evidence="2">Zf-CCHC domain-containing protein/UBN2 domain-containing protein</fullName>
    </submittedName>
</protein>
<accession>A0A6L2K8A6</accession>
<feature type="region of interest" description="Disordered" evidence="1">
    <location>
        <begin position="24"/>
        <end position="49"/>
    </location>
</feature>
<evidence type="ECO:0000256" key="1">
    <source>
        <dbReference type="SAM" id="MobiDB-lite"/>
    </source>
</evidence>
<dbReference type="AlphaFoldDB" id="A0A6L2K8A6"/>
<name>A0A6L2K8A6_TANCI</name>
<sequence length="269" mass="30951">SKDKEYAMVVRDFKKFFKRRGRFVRQPRNDKKSFQRSQDDKNGKADRKCFRLGDPNHLIGVFPKLPKEKNQRAFAEGSWSDSSEEDDEKVKDETCLIAQASNEVCLIEDCQLGIMGLVGITWEGSGAHGMSEGNVTVRVRMQKWPLMLNFKIMTNLVLETFNFAFSLIWTLINWQERSLDFESLSFEASLLDYLRKLLADPAFVADFQSCVDIARHISSSFGVDAAKDIKENMLSDSDCWLKTYCCQYKLMMMDNAAELRLLEQSVDVD</sequence>
<comment type="caution">
    <text evidence="2">The sequence shown here is derived from an EMBL/GenBank/DDBJ whole genome shotgun (WGS) entry which is preliminary data.</text>
</comment>
<evidence type="ECO:0000313" key="2">
    <source>
        <dbReference type="EMBL" id="GEU45000.1"/>
    </source>
</evidence>
<proteinExistence type="predicted"/>
<organism evidence="2">
    <name type="scientific">Tanacetum cinerariifolium</name>
    <name type="common">Dalmatian daisy</name>
    <name type="synonym">Chrysanthemum cinerariifolium</name>
    <dbReference type="NCBI Taxonomy" id="118510"/>
    <lineage>
        <taxon>Eukaryota</taxon>
        <taxon>Viridiplantae</taxon>
        <taxon>Streptophyta</taxon>
        <taxon>Embryophyta</taxon>
        <taxon>Tracheophyta</taxon>
        <taxon>Spermatophyta</taxon>
        <taxon>Magnoliopsida</taxon>
        <taxon>eudicotyledons</taxon>
        <taxon>Gunneridae</taxon>
        <taxon>Pentapetalae</taxon>
        <taxon>asterids</taxon>
        <taxon>campanulids</taxon>
        <taxon>Asterales</taxon>
        <taxon>Asteraceae</taxon>
        <taxon>Asteroideae</taxon>
        <taxon>Anthemideae</taxon>
        <taxon>Anthemidinae</taxon>
        <taxon>Tanacetum</taxon>
    </lineage>
</organism>
<feature type="non-terminal residue" evidence="2">
    <location>
        <position position="1"/>
    </location>
</feature>